<keyword evidence="1" id="KW-1133">Transmembrane helix</keyword>
<feature type="transmembrane region" description="Helical" evidence="1">
    <location>
        <begin position="323"/>
        <end position="344"/>
    </location>
</feature>
<feature type="transmembrane region" description="Helical" evidence="1">
    <location>
        <begin position="296"/>
        <end position="316"/>
    </location>
</feature>
<evidence type="ECO:0008006" key="5">
    <source>
        <dbReference type="Google" id="ProtNLM"/>
    </source>
</evidence>
<reference evidence="2 4" key="2">
    <citation type="submission" date="2023-10" db="EMBL/GenBank/DDBJ databases">
        <authorList>
            <person name="Botero Cardona J."/>
        </authorList>
    </citation>
    <scope>NUCLEOTIDE SEQUENCE [LARGE SCALE GENOMIC DNA]</scope>
    <source>
        <strain evidence="2 4">R-53137</strain>
    </source>
</reference>
<keyword evidence="1" id="KW-0812">Transmembrane</keyword>
<feature type="transmembrane region" description="Helical" evidence="1">
    <location>
        <begin position="263"/>
        <end position="284"/>
    </location>
</feature>
<feature type="transmembrane region" description="Helical" evidence="1">
    <location>
        <begin position="226"/>
        <end position="251"/>
    </location>
</feature>
<reference evidence="3" key="1">
    <citation type="journal article" date="2015" name="BMC Genomics">
        <title>Comparative genomics of Fructobacillus spp. and Leuconostoc spp. reveals niche-specific evolution of Fructobacillus spp.</title>
        <authorList>
            <person name="Endo A."/>
            <person name="Tanizawa Y."/>
            <person name="Tanaka N."/>
            <person name="Maeno S."/>
            <person name="Kumar H."/>
            <person name="Shiwa Y."/>
            <person name="Okada S."/>
            <person name="Yoshikawa H."/>
            <person name="Dicks L."/>
            <person name="Nakagawa J."/>
            <person name="Arita M."/>
        </authorList>
    </citation>
    <scope>NUCLEOTIDE SEQUENCE [LARGE SCALE GENOMIC DNA]</scope>
    <source>
        <strain evidence="3">F214-1</strain>
    </source>
</reference>
<feature type="transmembrane region" description="Helical" evidence="1">
    <location>
        <begin position="127"/>
        <end position="147"/>
    </location>
</feature>
<organism evidence="3">
    <name type="scientific">Fructobacillus tropaeoli</name>
    <dbReference type="NCBI Taxonomy" id="709323"/>
    <lineage>
        <taxon>Bacteria</taxon>
        <taxon>Bacillati</taxon>
        <taxon>Bacillota</taxon>
        <taxon>Bacilli</taxon>
        <taxon>Lactobacillales</taxon>
        <taxon>Lactobacillaceae</taxon>
        <taxon>Fructobacillus</taxon>
    </lineage>
</organism>
<feature type="transmembrane region" description="Helical" evidence="1">
    <location>
        <begin position="54"/>
        <end position="71"/>
    </location>
</feature>
<sequence>MANQRYEIEIPEEAVNDLDLTDGAKLGLVVNDASLTLTPVLTENNKQELSIRRFLVPSFLATIAFAFWILWQKNPLIPLTGDSSLATAVIFFGEITGMGSFIRLHLKNIRQEKDLIKKKTDTRLAPTLFFSIALIQAFAMIAFFWAIGYLFQAAIFDRLTATILFFVFVSIVNYLMVYTVTLISTPFMMVLLIITIVCGVLVAMVTNSRLLWWQHNFSFLGTAKAHFSWTFNATLIIAGILWGTLIDYLFVPIQKRYKQHHRLTILRVFLTFDALCLLAIGALPNNPGLLHIAHDTAANLLIVGTGGPMLLIYWLLPNANREFKLFSLGTALSMVVTAFLFYGIRYLSLTAFEIIILGLGISWLLLLMQNIHMLYETKSQSYQVTLKSIE</sequence>
<evidence type="ECO:0000256" key="1">
    <source>
        <dbReference type="SAM" id="Phobius"/>
    </source>
</evidence>
<name>A0A3F3HGG0_9LACO</name>
<evidence type="ECO:0000313" key="3">
    <source>
        <dbReference type="EMBL" id="GAP04739.1"/>
    </source>
</evidence>
<feature type="transmembrane region" description="Helical" evidence="1">
    <location>
        <begin position="187"/>
        <end position="206"/>
    </location>
</feature>
<evidence type="ECO:0000313" key="2">
    <source>
        <dbReference type="EMBL" id="CAK1252635.1"/>
    </source>
</evidence>
<feature type="transmembrane region" description="Helical" evidence="1">
    <location>
        <begin position="83"/>
        <end position="106"/>
    </location>
</feature>
<dbReference type="Proteomes" id="UP001314262">
    <property type="component" value="Unassembled WGS sequence"/>
</dbReference>
<dbReference type="STRING" id="709323.GCA_001047135_01303"/>
<dbReference type="RefSeq" id="WP_059394091.1">
    <property type="nucleotide sequence ID" value="NZ_BOJU01000006.1"/>
</dbReference>
<dbReference type="EMBL" id="DF968085">
    <property type="protein sequence ID" value="GAP04739.1"/>
    <property type="molecule type" value="Genomic_DNA"/>
</dbReference>
<gene>
    <name evidence="3" type="ORF">FTRO_0080090</name>
    <name evidence="2" type="ORF">R53137_KAKDMLNK_01423</name>
</gene>
<protein>
    <recommendedName>
        <fullName evidence="5">DUF998 domain-containing protein</fullName>
    </recommendedName>
</protein>
<accession>A0A3F3HGG0</accession>
<keyword evidence="1" id="KW-0472">Membrane</keyword>
<dbReference type="EMBL" id="CAUZLT010000006">
    <property type="protein sequence ID" value="CAK1252635.1"/>
    <property type="molecule type" value="Genomic_DNA"/>
</dbReference>
<keyword evidence="4" id="KW-1185">Reference proteome</keyword>
<dbReference type="Proteomes" id="UP000064514">
    <property type="component" value="Unassembled WGS sequence"/>
</dbReference>
<proteinExistence type="predicted"/>
<feature type="transmembrane region" description="Helical" evidence="1">
    <location>
        <begin position="159"/>
        <end position="180"/>
    </location>
</feature>
<feature type="transmembrane region" description="Helical" evidence="1">
    <location>
        <begin position="350"/>
        <end position="368"/>
    </location>
</feature>
<evidence type="ECO:0000313" key="4">
    <source>
        <dbReference type="Proteomes" id="UP001314262"/>
    </source>
</evidence>
<dbReference type="AlphaFoldDB" id="A0A3F3HGG0"/>